<evidence type="ECO:0000313" key="4">
    <source>
        <dbReference type="Proteomes" id="UP000008206"/>
    </source>
</evidence>
<feature type="domain" description="CHAT" evidence="2">
    <location>
        <begin position="652"/>
        <end position="920"/>
    </location>
</feature>
<evidence type="ECO:0000259" key="2">
    <source>
        <dbReference type="Pfam" id="PF12770"/>
    </source>
</evidence>
<dbReference type="PANTHER" id="PTHR10098">
    <property type="entry name" value="RAPSYN-RELATED"/>
    <property type="match status" value="1"/>
</dbReference>
<feature type="chain" id="PRO_5003141279" evidence="1">
    <location>
        <begin position="24"/>
        <end position="922"/>
    </location>
</feature>
<dbReference type="SUPFAM" id="SSF48452">
    <property type="entry name" value="TPR-like"/>
    <property type="match status" value="2"/>
</dbReference>
<reference evidence="4" key="1">
    <citation type="journal article" date="2011" name="MBio">
        <title>Novel metabolic attributes of the genus Cyanothece, comprising a group of unicellular nitrogen-fixing Cyanobacteria.</title>
        <authorList>
            <person name="Bandyopadhyay A."/>
            <person name="Elvitigala T."/>
            <person name="Welsh E."/>
            <person name="Stockel J."/>
            <person name="Liberton M."/>
            <person name="Min H."/>
            <person name="Sherman L.A."/>
            <person name="Pakrasi H.B."/>
        </authorList>
    </citation>
    <scope>NUCLEOTIDE SEQUENCE [LARGE SCALE GENOMIC DNA]</scope>
    <source>
        <strain evidence="4">PCC 7822</strain>
    </source>
</reference>
<sequence>MLAVLSCILALAMPLLVPQISPATPPPQTTQNPLELVQQAAQFYQAASFEKSATLWQQAVNAFAAQKDPLNQAMALSNLSLTYQQLGKWKEANQTINESLNLLIAEKKTPEQQRINAQTLDIQGQLQLATGQPTLALETWQQAAHSYKTLNNPEGVIKSQINQAQAMQEGGLYPRACETLLKALKLDNQDCNISQENLQTFQQKPITYLKILGLRSLGNVLRVLGKTEQSQIVLLTSEKLAQQIGDTQELAAIYLSLGNTARALGNEKIQKQIPRQPPIIFNQSLACIPSEKPLTAAEFYQQAAACYRQVQSFTSPSIKIQAKLNLISLLIQTQQGAELPTLLSQIQSNIAALPPNKIAVDARLKWTQNLICLKSQQTQDKLIALSPLLQQCSFQEKIALNPEFIESTFLPSWQDINQIVTEANQIAQLLGDKKAQANCLGYLGAIYEHIGKLTQAQQFSEQALQEISSYTFPEISYLWYWQLGHLYQLQGNTKKAVSSYTSAFEILQSLRKDLLATNADIQFTFRDNVEPLYRQLVNLLLQSDNPSPEDLKQARDIIEALQVAELNNFFQEACLESKPISADQIDLKAAVIYPIILPERLVVILSVAKQPLRYYSTSFLTSSNPTGEIEATFDDLYATLNPFIATSEPLKPYQQFYDWLIRPAQAELEKNNIKTLVFVPDGILRGLPMAALHDGQQYLIEKYNIAFTPSLQLFSPGLLSAKKLKTLVGGLTEARQGFPALPGVLQEVQDIRELVANETLLNQDFTRKRLQQAIESSQFPIVHLATHGRFSSLADNTFLLTWNERINVKDLDQLLLERERYQQKPLELLILSACQTALGDKRAALGLAGVAVRSGARSTLATLWAVQDDSTAELMAQFYQRLNQPNMTKAAALRQAQLLLLRSPQYEHPFYWAAFVLVGNWL</sequence>
<keyword evidence="1" id="KW-0732">Signal</keyword>
<dbReference type="InterPro" id="IPR019734">
    <property type="entry name" value="TPR_rpt"/>
</dbReference>
<dbReference type="InterPro" id="IPR011990">
    <property type="entry name" value="TPR-like_helical_dom_sf"/>
</dbReference>
<accession>E0UFJ7</accession>
<evidence type="ECO:0000256" key="1">
    <source>
        <dbReference type="SAM" id="SignalP"/>
    </source>
</evidence>
<dbReference type="Proteomes" id="UP000008206">
    <property type="component" value="Chromosome"/>
</dbReference>
<dbReference type="HOGENOM" id="CLU_002404_0_0_3"/>
<dbReference type="Pfam" id="PF12770">
    <property type="entry name" value="CHAT"/>
    <property type="match status" value="1"/>
</dbReference>
<dbReference type="eggNOG" id="COG0457">
    <property type="taxonomic scope" value="Bacteria"/>
</dbReference>
<dbReference type="Pfam" id="PF13181">
    <property type="entry name" value="TPR_8"/>
    <property type="match status" value="1"/>
</dbReference>
<gene>
    <name evidence="3" type="ordered locus">Cyan7822_4797</name>
</gene>
<name>E0UFJ7_GLOV7</name>
<dbReference type="InterPro" id="IPR024983">
    <property type="entry name" value="CHAT_dom"/>
</dbReference>
<keyword evidence="4" id="KW-1185">Reference proteome</keyword>
<organism evidence="3 4">
    <name type="scientific">Gloeothece verrucosa (strain PCC 7822)</name>
    <name type="common">Cyanothece sp. (strain PCC 7822)</name>
    <dbReference type="NCBI Taxonomy" id="497965"/>
    <lineage>
        <taxon>Bacteria</taxon>
        <taxon>Bacillati</taxon>
        <taxon>Cyanobacteriota</taxon>
        <taxon>Cyanophyceae</taxon>
        <taxon>Oscillatoriophycideae</taxon>
        <taxon>Chroococcales</taxon>
        <taxon>Aphanothecaceae</taxon>
        <taxon>Gloeothece</taxon>
        <taxon>Gloeothece verrucosa</taxon>
    </lineage>
</organism>
<dbReference type="SMART" id="SM00028">
    <property type="entry name" value="TPR"/>
    <property type="match status" value="5"/>
</dbReference>
<dbReference type="EMBL" id="CP002198">
    <property type="protein sequence ID" value="ADN16691.1"/>
    <property type="molecule type" value="Genomic_DNA"/>
</dbReference>
<dbReference type="AlphaFoldDB" id="E0UFJ7"/>
<dbReference type="eggNOG" id="COG4995">
    <property type="taxonomic scope" value="Bacteria"/>
</dbReference>
<evidence type="ECO:0000313" key="3">
    <source>
        <dbReference type="EMBL" id="ADN16691.1"/>
    </source>
</evidence>
<feature type="signal peptide" evidence="1">
    <location>
        <begin position="1"/>
        <end position="23"/>
    </location>
</feature>
<dbReference type="KEGG" id="cyj:Cyan7822_4797"/>
<dbReference type="OrthoDB" id="446317at2"/>
<proteinExistence type="predicted"/>
<protein>
    <submittedName>
        <fullName evidence="3">Tetratricopeptide domain protein</fullName>
    </submittedName>
</protein>
<dbReference type="STRING" id="497965.Cyan7822_4797"/>
<dbReference type="PANTHER" id="PTHR10098:SF112">
    <property type="entry name" value="SLR0380 PROTEIN"/>
    <property type="match status" value="1"/>
</dbReference>
<dbReference type="Gene3D" id="1.25.40.10">
    <property type="entry name" value="Tetratricopeptide repeat domain"/>
    <property type="match status" value="3"/>
</dbReference>